<proteinExistence type="predicted"/>
<dbReference type="RefSeq" id="WP_132093942.1">
    <property type="nucleotide sequence ID" value="NZ_JANKAQ010000005.1"/>
</dbReference>
<dbReference type="SMART" id="SM00388">
    <property type="entry name" value="HisKA"/>
    <property type="match status" value="1"/>
</dbReference>
<dbReference type="InterPro" id="IPR005467">
    <property type="entry name" value="His_kinase_dom"/>
</dbReference>
<feature type="transmembrane region" description="Helical" evidence="8">
    <location>
        <begin position="12"/>
        <end position="37"/>
    </location>
</feature>
<dbReference type="SUPFAM" id="SSF55874">
    <property type="entry name" value="ATPase domain of HSP90 chaperone/DNA topoisomerase II/histidine kinase"/>
    <property type="match status" value="1"/>
</dbReference>
<dbReference type="GO" id="GO:0016036">
    <property type="term" value="P:cellular response to phosphate starvation"/>
    <property type="evidence" value="ECO:0007669"/>
    <property type="project" value="TreeGrafter"/>
</dbReference>
<dbReference type="Pfam" id="PF02518">
    <property type="entry name" value="HATPase_c"/>
    <property type="match status" value="1"/>
</dbReference>
<dbReference type="Gene3D" id="3.30.565.10">
    <property type="entry name" value="Histidine kinase-like ATPase, C-terminal domain"/>
    <property type="match status" value="1"/>
</dbReference>
<keyword evidence="5" id="KW-0808">Transferase</keyword>
<comment type="subcellular location">
    <subcellularLocation>
        <location evidence="2">Membrane</location>
    </subcellularLocation>
</comment>
<evidence type="ECO:0000256" key="2">
    <source>
        <dbReference type="ARBA" id="ARBA00004370"/>
    </source>
</evidence>
<dbReference type="AlphaFoldDB" id="A0A4R2LHF4"/>
<dbReference type="SUPFAM" id="SSF158472">
    <property type="entry name" value="HAMP domain-like"/>
    <property type="match status" value="1"/>
</dbReference>
<dbReference type="InterPro" id="IPR003594">
    <property type="entry name" value="HATPase_dom"/>
</dbReference>
<keyword evidence="6 11" id="KW-0418">Kinase</keyword>
<dbReference type="InterPro" id="IPR003661">
    <property type="entry name" value="HisK_dim/P_dom"/>
</dbReference>
<evidence type="ECO:0000256" key="5">
    <source>
        <dbReference type="ARBA" id="ARBA00022679"/>
    </source>
</evidence>
<dbReference type="FunFam" id="1.10.287.130:FF:000001">
    <property type="entry name" value="Two-component sensor histidine kinase"/>
    <property type="match status" value="1"/>
</dbReference>
<accession>A0A4R2LHF4</accession>
<name>A0A4R2LHF4_9FIRM</name>
<dbReference type="EC" id="2.7.13.3" evidence="3"/>
<evidence type="ECO:0000256" key="8">
    <source>
        <dbReference type="SAM" id="Phobius"/>
    </source>
</evidence>
<keyword evidence="8" id="KW-1133">Transmembrane helix</keyword>
<keyword evidence="8" id="KW-0472">Membrane</keyword>
<keyword evidence="12" id="KW-1185">Reference proteome</keyword>
<dbReference type="Pfam" id="PF00512">
    <property type="entry name" value="HisKA"/>
    <property type="match status" value="1"/>
</dbReference>
<dbReference type="InterPro" id="IPR036890">
    <property type="entry name" value="HATPase_C_sf"/>
</dbReference>
<keyword evidence="8" id="KW-0812">Transmembrane</keyword>
<sequence length="545" mass="62243">MNKSLRVKLSVTLMATVLVTMVISVLVNNFFLVDYYISGKQKTLISVYNQINQMYNTFGVSVEEEEKDTAENNIYQWFNTDAIASLNDFLDMELSMEQISQSNNIGILLYRIQNKRVINQQIVYDMQVLFSSSGSNSSSEKDVESFAIYRDYIQSEKQTEISSESDRYTLQKIYVKRMDSSYIYLIGTMDNGDYIMLRASVESIEESAQISNQFFIYVTMCVCGISFLAMLFISKHFTEKILDLAKIAQKMSHLDFAQKYPVETQDEIGVLGESINTLSETLEKTLGELKGANVQLKRELEQKVQIDEMRKEFLSNVSHELKTPIALIQGYAEGLQENINDDAESRDFYCEVIMDEAAKMNVLVKKLLDLNQIEFGTETLTMEHFDIVATIDNILSNAEILFRQKEAALKFNADDSVYVWGDVYLIEEAFTNYMSNALNHVDGERIIEVKVKKDGNKAKISVFNTGAQIPESDIDQIWVKFYKVDKARTREYGGSGVGLSIVKATMERHGQSYGVQNRENGVEFWFTLDASNEVPELSENIEMNE</sequence>
<evidence type="ECO:0000313" key="11">
    <source>
        <dbReference type="EMBL" id="TCO82496.1"/>
    </source>
</evidence>
<dbReference type="PANTHER" id="PTHR45453:SF3">
    <property type="entry name" value="HISTIDINE KINASE"/>
    <property type="match status" value="1"/>
</dbReference>
<evidence type="ECO:0000256" key="4">
    <source>
        <dbReference type="ARBA" id="ARBA00022553"/>
    </source>
</evidence>
<dbReference type="GO" id="GO:0004721">
    <property type="term" value="F:phosphoprotein phosphatase activity"/>
    <property type="evidence" value="ECO:0007669"/>
    <property type="project" value="TreeGrafter"/>
</dbReference>
<comment type="catalytic activity">
    <reaction evidence="1">
        <text>ATP + protein L-histidine = ADP + protein N-phospho-L-histidine.</text>
        <dbReference type="EC" id="2.7.13.3"/>
    </reaction>
</comment>
<dbReference type="InterPro" id="IPR036097">
    <property type="entry name" value="HisK_dim/P_sf"/>
</dbReference>
<evidence type="ECO:0000256" key="1">
    <source>
        <dbReference type="ARBA" id="ARBA00000085"/>
    </source>
</evidence>
<protein>
    <recommendedName>
        <fullName evidence="3">histidine kinase</fullName>
        <ecNumber evidence="3">2.7.13.3</ecNumber>
    </recommendedName>
</protein>
<feature type="domain" description="Histidine kinase" evidence="9">
    <location>
        <begin position="316"/>
        <end position="532"/>
    </location>
</feature>
<dbReference type="EMBL" id="SLXA01000017">
    <property type="protein sequence ID" value="TCO82496.1"/>
    <property type="molecule type" value="Genomic_DNA"/>
</dbReference>
<evidence type="ECO:0000313" key="12">
    <source>
        <dbReference type="Proteomes" id="UP000295711"/>
    </source>
</evidence>
<feature type="transmembrane region" description="Helical" evidence="8">
    <location>
        <begin position="214"/>
        <end position="233"/>
    </location>
</feature>
<comment type="caution">
    <text evidence="11">The sequence shown here is derived from an EMBL/GenBank/DDBJ whole genome shotgun (WGS) entry which is preliminary data.</text>
</comment>
<dbReference type="SMART" id="SM00387">
    <property type="entry name" value="HATPase_c"/>
    <property type="match status" value="1"/>
</dbReference>
<evidence type="ECO:0000259" key="9">
    <source>
        <dbReference type="PROSITE" id="PS50109"/>
    </source>
</evidence>
<dbReference type="GO" id="GO:0005886">
    <property type="term" value="C:plasma membrane"/>
    <property type="evidence" value="ECO:0007669"/>
    <property type="project" value="TreeGrafter"/>
</dbReference>
<evidence type="ECO:0000259" key="10">
    <source>
        <dbReference type="PROSITE" id="PS50885"/>
    </source>
</evidence>
<dbReference type="PANTHER" id="PTHR45453">
    <property type="entry name" value="PHOSPHATE REGULON SENSOR PROTEIN PHOR"/>
    <property type="match status" value="1"/>
</dbReference>
<dbReference type="InterPro" id="IPR003660">
    <property type="entry name" value="HAMP_dom"/>
</dbReference>
<dbReference type="SMART" id="SM00304">
    <property type="entry name" value="HAMP"/>
    <property type="match status" value="1"/>
</dbReference>
<dbReference type="GO" id="GO:0000155">
    <property type="term" value="F:phosphorelay sensor kinase activity"/>
    <property type="evidence" value="ECO:0007669"/>
    <property type="project" value="InterPro"/>
</dbReference>
<keyword evidence="4" id="KW-0597">Phosphoprotein</keyword>
<dbReference type="CDD" id="cd00082">
    <property type="entry name" value="HisKA"/>
    <property type="match status" value="1"/>
</dbReference>
<dbReference type="PROSITE" id="PS50885">
    <property type="entry name" value="HAMP"/>
    <property type="match status" value="1"/>
</dbReference>
<organism evidence="11 12">
    <name type="scientific">Frisingicoccus caecimuris</name>
    <dbReference type="NCBI Taxonomy" id="1796636"/>
    <lineage>
        <taxon>Bacteria</taxon>
        <taxon>Bacillati</taxon>
        <taxon>Bacillota</taxon>
        <taxon>Clostridia</taxon>
        <taxon>Lachnospirales</taxon>
        <taxon>Lachnospiraceae</taxon>
        <taxon>Frisingicoccus</taxon>
    </lineage>
</organism>
<dbReference type="Proteomes" id="UP000295711">
    <property type="component" value="Unassembled WGS sequence"/>
</dbReference>
<evidence type="ECO:0000256" key="3">
    <source>
        <dbReference type="ARBA" id="ARBA00012438"/>
    </source>
</evidence>
<dbReference type="OrthoDB" id="9762826at2"/>
<gene>
    <name evidence="11" type="ORF">EV212_11726</name>
</gene>
<dbReference type="Gene3D" id="1.10.287.130">
    <property type="match status" value="1"/>
</dbReference>
<dbReference type="PROSITE" id="PS50109">
    <property type="entry name" value="HIS_KIN"/>
    <property type="match status" value="1"/>
</dbReference>
<dbReference type="CDD" id="cd06225">
    <property type="entry name" value="HAMP"/>
    <property type="match status" value="1"/>
</dbReference>
<feature type="domain" description="HAMP" evidence="10">
    <location>
        <begin position="235"/>
        <end position="287"/>
    </location>
</feature>
<dbReference type="Pfam" id="PF00672">
    <property type="entry name" value="HAMP"/>
    <property type="match status" value="1"/>
</dbReference>
<evidence type="ECO:0000256" key="7">
    <source>
        <dbReference type="ARBA" id="ARBA00023012"/>
    </source>
</evidence>
<evidence type="ECO:0000256" key="6">
    <source>
        <dbReference type="ARBA" id="ARBA00022777"/>
    </source>
</evidence>
<dbReference type="SUPFAM" id="SSF47384">
    <property type="entry name" value="Homodimeric domain of signal transducing histidine kinase"/>
    <property type="match status" value="1"/>
</dbReference>
<reference evidence="11 12" key="1">
    <citation type="submission" date="2019-03" db="EMBL/GenBank/DDBJ databases">
        <title>Genomic Encyclopedia of Type Strains, Phase IV (KMG-IV): sequencing the most valuable type-strain genomes for metagenomic binning, comparative biology and taxonomic classification.</title>
        <authorList>
            <person name="Goeker M."/>
        </authorList>
    </citation>
    <scope>NUCLEOTIDE SEQUENCE [LARGE SCALE GENOMIC DNA]</scope>
    <source>
        <strain evidence="11 12">DSM 28559</strain>
    </source>
</reference>
<dbReference type="Gene3D" id="6.10.340.10">
    <property type="match status" value="1"/>
</dbReference>
<keyword evidence="7" id="KW-0902">Two-component regulatory system</keyword>
<dbReference type="InterPro" id="IPR050351">
    <property type="entry name" value="BphY/WalK/GraS-like"/>
</dbReference>